<evidence type="ECO:0000313" key="1">
    <source>
        <dbReference type="EMBL" id="KAJ8910389.1"/>
    </source>
</evidence>
<proteinExistence type="predicted"/>
<gene>
    <name evidence="1" type="ORF">NQ315_003510</name>
</gene>
<comment type="caution">
    <text evidence="1">The sequence shown here is derived from an EMBL/GenBank/DDBJ whole genome shotgun (WGS) entry which is preliminary data.</text>
</comment>
<reference evidence="1 2" key="1">
    <citation type="journal article" date="2023" name="Insect Mol. Biol.">
        <title>Genome sequencing provides insights into the evolution of gene families encoding plant cell wall-degrading enzymes in longhorned beetles.</title>
        <authorList>
            <person name="Shin N.R."/>
            <person name="Okamura Y."/>
            <person name="Kirsch R."/>
            <person name="Pauchet Y."/>
        </authorList>
    </citation>
    <scope>NUCLEOTIDE SEQUENCE [LARGE SCALE GENOMIC DNA]</scope>
    <source>
        <strain evidence="1">EAD_L_NR</strain>
    </source>
</reference>
<organism evidence="1 2">
    <name type="scientific">Exocentrus adspersus</name>
    <dbReference type="NCBI Taxonomy" id="1586481"/>
    <lineage>
        <taxon>Eukaryota</taxon>
        <taxon>Metazoa</taxon>
        <taxon>Ecdysozoa</taxon>
        <taxon>Arthropoda</taxon>
        <taxon>Hexapoda</taxon>
        <taxon>Insecta</taxon>
        <taxon>Pterygota</taxon>
        <taxon>Neoptera</taxon>
        <taxon>Endopterygota</taxon>
        <taxon>Coleoptera</taxon>
        <taxon>Polyphaga</taxon>
        <taxon>Cucujiformia</taxon>
        <taxon>Chrysomeloidea</taxon>
        <taxon>Cerambycidae</taxon>
        <taxon>Lamiinae</taxon>
        <taxon>Acanthocinini</taxon>
        <taxon>Exocentrus</taxon>
    </lineage>
</organism>
<name>A0AAV8V892_9CUCU</name>
<sequence>MSHIECANNISPAATNVGTTKHRKLPIGVHQSNFWRLQKYRPVRCFSTLNPDNNSLWKTQKILRTTRKPFPPTQGETEIARTNGDKAEAFADSLQLQCRENQLDDEDEDHSDLSLGSPDHNPVLLTMGNLAPQGDIIVKWNTDRASFRAEMQRSTAIPKIETTDDLEAAVVTLETDIRTALE</sequence>
<protein>
    <submittedName>
        <fullName evidence="1">Uncharacterized protein</fullName>
    </submittedName>
</protein>
<dbReference type="Proteomes" id="UP001159042">
    <property type="component" value="Unassembled WGS sequence"/>
</dbReference>
<accession>A0AAV8V892</accession>
<dbReference type="AlphaFoldDB" id="A0AAV8V892"/>
<dbReference type="EMBL" id="JANEYG010000308">
    <property type="protein sequence ID" value="KAJ8910389.1"/>
    <property type="molecule type" value="Genomic_DNA"/>
</dbReference>
<evidence type="ECO:0000313" key="2">
    <source>
        <dbReference type="Proteomes" id="UP001159042"/>
    </source>
</evidence>
<keyword evidence="2" id="KW-1185">Reference proteome</keyword>